<feature type="transmembrane region" description="Helical" evidence="9">
    <location>
        <begin position="1170"/>
        <end position="1192"/>
    </location>
</feature>
<dbReference type="SUPFAM" id="SSF103473">
    <property type="entry name" value="MFS general substrate transporter"/>
    <property type="match status" value="2"/>
</dbReference>
<evidence type="ECO:0000256" key="3">
    <source>
        <dbReference type="ARBA" id="ARBA00022475"/>
    </source>
</evidence>
<dbReference type="GO" id="GO:0043252">
    <property type="term" value="P:sodium-independent organic anion transport"/>
    <property type="evidence" value="ECO:0007669"/>
    <property type="project" value="TreeGrafter"/>
</dbReference>
<feature type="transmembrane region" description="Helical" evidence="9">
    <location>
        <begin position="838"/>
        <end position="862"/>
    </location>
</feature>
<feature type="transmembrane region" description="Helical" evidence="9">
    <location>
        <begin position="329"/>
        <end position="355"/>
    </location>
</feature>
<comment type="similarity">
    <text evidence="2">Belongs to the organo anion transporter (TC 2.A.60) family.</text>
</comment>
<evidence type="ECO:0000256" key="2">
    <source>
        <dbReference type="ARBA" id="ARBA00009657"/>
    </source>
</evidence>
<reference evidence="11" key="1">
    <citation type="submission" date="2020-11" db="EMBL/GenBank/DDBJ databases">
        <authorList>
            <person name="Tran Van P."/>
        </authorList>
    </citation>
    <scope>NUCLEOTIDE SEQUENCE</scope>
</reference>
<dbReference type="Gene3D" id="1.20.1250.20">
    <property type="entry name" value="MFS general substrate transporter like domains"/>
    <property type="match status" value="2"/>
</dbReference>
<keyword evidence="6 9" id="KW-0472">Membrane</keyword>
<dbReference type="EMBL" id="OC917413">
    <property type="protein sequence ID" value="CAD7646987.1"/>
    <property type="molecule type" value="Genomic_DNA"/>
</dbReference>
<dbReference type="PROSITE" id="PS51465">
    <property type="entry name" value="KAZAL_2"/>
    <property type="match status" value="1"/>
</dbReference>
<evidence type="ECO:0000256" key="7">
    <source>
        <dbReference type="ARBA" id="ARBA00023157"/>
    </source>
</evidence>
<dbReference type="EMBL" id="CAJPVJ010002588">
    <property type="protein sequence ID" value="CAG2166502.1"/>
    <property type="molecule type" value="Genomic_DNA"/>
</dbReference>
<feature type="transmembrane region" description="Helical" evidence="9">
    <location>
        <begin position="966"/>
        <end position="986"/>
    </location>
</feature>
<evidence type="ECO:0000256" key="1">
    <source>
        <dbReference type="ARBA" id="ARBA00004651"/>
    </source>
</evidence>
<feature type="transmembrane region" description="Helical" evidence="9">
    <location>
        <begin position="776"/>
        <end position="795"/>
    </location>
</feature>
<feature type="transmembrane region" description="Helical" evidence="9">
    <location>
        <begin position="375"/>
        <end position="396"/>
    </location>
</feature>
<keyword evidence="3" id="KW-1003">Cell membrane</keyword>
<dbReference type="AlphaFoldDB" id="A0A7R9LSC0"/>
<feature type="transmembrane region" description="Helical" evidence="9">
    <location>
        <begin position="705"/>
        <end position="730"/>
    </location>
</feature>
<feature type="domain" description="Kazal-like" evidence="10">
    <location>
        <begin position="1005"/>
        <end position="1059"/>
    </location>
</feature>
<feature type="compositionally biased region" description="Basic and acidic residues" evidence="8">
    <location>
        <begin position="107"/>
        <end position="116"/>
    </location>
</feature>
<evidence type="ECO:0000256" key="4">
    <source>
        <dbReference type="ARBA" id="ARBA00022692"/>
    </source>
</evidence>
<keyword evidence="5 9" id="KW-1133">Transmembrane helix</keyword>
<feature type="transmembrane region" description="Helical" evidence="9">
    <location>
        <begin position="152"/>
        <end position="172"/>
    </location>
</feature>
<name>A0A7R9LSC0_9ACAR</name>
<dbReference type="CDD" id="cd17336">
    <property type="entry name" value="MFS_SLCO_OATP"/>
    <property type="match status" value="2"/>
</dbReference>
<accession>A0A7R9LSC0</accession>
<keyword evidence="12" id="KW-1185">Reference proteome</keyword>
<feature type="transmembrane region" description="Helical" evidence="9">
    <location>
        <begin position="502"/>
        <end position="523"/>
    </location>
</feature>
<feature type="transmembrane region" description="Helical" evidence="9">
    <location>
        <begin position="742"/>
        <end position="764"/>
    </location>
</feature>
<evidence type="ECO:0000313" key="12">
    <source>
        <dbReference type="Proteomes" id="UP000728032"/>
    </source>
</evidence>
<proteinExistence type="inferred from homology"/>
<feature type="transmembrane region" description="Helical" evidence="9">
    <location>
        <begin position="192"/>
        <end position="212"/>
    </location>
</feature>
<comment type="subcellular location">
    <subcellularLocation>
        <location evidence="1">Cell membrane</location>
        <topology evidence="1">Multi-pass membrane protein</topology>
    </subcellularLocation>
</comment>
<feature type="transmembrane region" description="Helical" evidence="9">
    <location>
        <begin position="427"/>
        <end position="446"/>
    </location>
</feature>
<dbReference type="Proteomes" id="UP000728032">
    <property type="component" value="Unassembled WGS sequence"/>
</dbReference>
<dbReference type="OrthoDB" id="5062115at2759"/>
<evidence type="ECO:0000256" key="6">
    <source>
        <dbReference type="ARBA" id="ARBA00023136"/>
    </source>
</evidence>
<keyword evidence="4 9" id="KW-0812">Transmembrane</keyword>
<feature type="transmembrane region" description="Helical" evidence="9">
    <location>
        <begin position="596"/>
        <end position="618"/>
    </location>
</feature>
<dbReference type="InterPro" id="IPR004156">
    <property type="entry name" value="OATP"/>
</dbReference>
<feature type="transmembrane region" description="Helical" evidence="9">
    <location>
        <begin position="224"/>
        <end position="242"/>
    </location>
</feature>
<feature type="region of interest" description="Disordered" evidence="8">
    <location>
        <begin position="107"/>
        <end position="131"/>
    </location>
</feature>
<feature type="transmembrane region" description="Helical" evidence="9">
    <location>
        <begin position="1118"/>
        <end position="1143"/>
    </location>
</feature>
<organism evidence="11">
    <name type="scientific">Oppiella nova</name>
    <dbReference type="NCBI Taxonomy" id="334625"/>
    <lineage>
        <taxon>Eukaryota</taxon>
        <taxon>Metazoa</taxon>
        <taxon>Ecdysozoa</taxon>
        <taxon>Arthropoda</taxon>
        <taxon>Chelicerata</taxon>
        <taxon>Arachnida</taxon>
        <taxon>Acari</taxon>
        <taxon>Acariformes</taxon>
        <taxon>Sarcoptiformes</taxon>
        <taxon>Oribatida</taxon>
        <taxon>Brachypylina</taxon>
        <taxon>Oppioidea</taxon>
        <taxon>Oppiidae</taxon>
        <taxon>Oppiella</taxon>
    </lineage>
</organism>
<keyword evidence="7" id="KW-1015">Disulfide bond</keyword>
<dbReference type="GO" id="GO:0015347">
    <property type="term" value="F:sodium-independent organic anion transmembrane transporter activity"/>
    <property type="evidence" value="ECO:0007669"/>
    <property type="project" value="TreeGrafter"/>
</dbReference>
<dbReference type="PANTHER" id="PTHR11388:SF76">
    <property type="entry name" value="SOLUTE CARRIER ORGANIC ANION TRANSPORTER FAMILY MEMBER"/>
    <property type="match status" value="1"/>
</dbReference>
<feature type="transmembrane region" description="Helical" evidence="9">
    <location>
        <begin position="46"/>
        <end position="69"/>
    </location>
</feature>
<feature type="transmembrane region" description="Helical" evidence="9">
    <location>
        <begin position="293"/>
        <end position="317"/>
    </location>
</feature>
<feature type="transmembrane region" description="Helical" evidence="9">
    <location>
        <begin position="882"/>
        <end position="905"/>
    </location>
</feature>
<evidence type="ECO:0000259" key="10">
    <source>
        <dbReference type="PROSITE" id="PS51465"/>
    </source>
</evidence>
<gene>
    <name evidence="11" type="ORF">ONB1V03_LOCUS6023</name>
</gene>
<dbReference type="InterPro" id="IPR036259">
    <property type="entry name" value="MFS_trans_sf"/>
</dbReference>
<feature type="transmembrane region" description="Helical" evidence="9">
    <location>
        <begin position="933"/>
        <end position="954"/>
    </location>
</feature>
<evidence type="ECO:0000313" key="11">
    <source>
        <dbReference type="EMBL" id="CAD7646987.1"/>
    </source>
</evidence>
<evidence type="ECO:0000256" key="9">
    <source>
        <dbReference type="SAM" id="Phobius"/>
    </source>
</evidence>
<feature type="transmembrane region" description="Helical" evidence="9">
    <location>
        <begin position="471"/>
        <end position="495"/>
    </location>
</feature>
<evidence type="ECO:0000256" key="8">
    <source>
        <dbReference type="SAM" id="MobiDB-lite"/>
    </source>
</evidence>
<dbReference type="GO" id="GO:0016323">
    <property type="term" value="C:basolateral plasma membrane"/>
    <property type="evidence" value="ECO:0007669"/>
    <property type="project" value="TreeGrafter"/>
</dbReference>
<dbReference type="PANTHER" id="PTHR11388">
    <property type="entry name" value="ORGANIC ANION TRANSPORTER"/>
    <property type="match status" value="1"/>
</dbReference>
<evidence type="ECO:0000256" key="5">
    <source>
        <dbReference type="ARBA" id="ARBA00022989"/>
    </source>
</evidence>
<dbReference type="Pfam" id="PF03137">
    <property type="entry name" value="OATP"/>
    <property type="match status" value="5"/>
</dbReference>
<dbReference type="InterPro" id="IPR002350">
    <property type="entry name" value="Kazal_dom"/>
</dbReference>
<sequence>MIPKSKKEPTIMNTKAAPYSACLVWEKTCGKQGNCWIYDQDKFRYYLHGAAFVFMMVGSFFDLGIIFIANKIKNFYDDDPDKGGDNDDQDKPNAKATIYMTNISDSKVDSKQRDSAFDPNHQQDDEDEDPMLTSCGIGSWRPQWLQGLARPVFFMINFTFIGIIQGMTGSYFMGSMSTLEQRFAFDSKISGFILIADNLIQMLVSPIIGYFGSRVNRPRMIASGELILSLSCLTTALPYLLYGPGTHLLHDDNLLSKLKSNETHGMHYEMCSANKDDIDCASGKHSTIWPAVMLLWTGSFLRGLGFTAYWVVGMPYIDDSVSKRNSPLYISLISAFRLIGPAGGFLLASLCLRFYENPLYHPGIERRDPRFIGAWWIGFTVIGIFLFFASLPMFLFPKQLKGASVKVRDLKDDVKGMRGTKDAIKRLAHNPILVCHLLASTLRYIGGGGYHMFKTKYIQFHFHKSTSAASLIQATTSIVPSAVGIMMGGILITWLKPTPRTMIICMFLFEVWACCGKLGLMFVGCPPLKIEPPIATNTDNEFSMLSGCNKNCECTTTFIPYPLIFGAIIDSACLVWKTTCGKRGNCWIYDQDKFRYYLHGSAFLFMAAGTLIDFSLIFMASRIKNFYDEPDADDESGQPKMTDNNAILQEIMPKNHKRVNSDDNDQQKGSAFKIQEDIDDEDPTLTSCGIGSWRPQWLQFFASPLYFTMNFAIVGVVQAMTGSFLVASISTLEKRYAFDSKISGYIFIADNFVQMLVSPIIGYLSNRFNRPRMIATGELIVALSCFINAMPYFIYGPGTHLLHDDNLLTKLARNETRYEMCPANQNDIDCSGGKYSTVWGAVILLIIGSSARGLGYTAYWVIGMPYIDDSVQKTNSPLYISFLTSLRLIGPATGFMLSSLVLRFYENPFCFGGYYINKTKYIESQFRQSSSGASFITGATSVLPMAIGIILGGVMIKYIKPRPLTLVIYMFAVEWVTNGGMLFGMFTGCPSLNLPSTGLTPDNQFSLNTKCNTGCECTTRVFTPICAEDKMTTYFSPCFAGCDKLDRASGTVSGCSCIGDYGSGGEATTGFCQSDTDNCNNLMPYLIMMTVAGIVSSTARTGNSLLTLRALDPKDKSFAMGVMGTFMAIFAFIPYPLIFGAVVDSTCLVWESKCGKTGNCWIYDQDKFRYYLHGTALAFMCVGSLMDLGIIWNAKKRLTNFYDDPIDSKVEKETTNGDNNNVIAMTGVTLKANDVETDGVI</sequence>
<protein>
    <recommendedName>
        <fullName evidence="10">Kazal-like domain-containing protein</fullName>
    </recommendedName>
</protein>